<feature type="compositionally biased region" description="Polar residues" evidence="1">
    <location>
        <begin position="373"/>
        <end position="382"/>
    </location>
</feature>
<feature type="compositionally biased region" description="Low complexity" evidence="1">
    <location>
        <begin position="356"/>
        <end position="372"/>
    </location>
</feature>
<dbReference type="InterPro" id="IPR036691">
    <property type="entry name" value="Endo/exonu/phosph_ase_sf"/>
</dbReference>
<dbReference type="InterPro" id="IPR025558">
    <property type="entry name" value="DUF4283"/>
</dbReference>
<feature type="region of interest" description="Disordered" evidence="1">
    <location>
        <begin position="329"/>
        <end position="384"/>
    </location>
</feature>
<evidence type="ECO:0000313" key="4">
    <source>
        <dbReference type="Proteomes" id="UP001172457"/>
    </source>
</evidence>
<evidence type="ECO:0000256" key="1">
    <source>
        <dbReference type="SAM" id="MobiDB-lite"/>
    </source>
</evidence>
<sequence length="1697" mass="190003">MEGVAQTSQPAAHLGQIDPTMVVTDDVLGDSDNDMDLLQTDAQPSKGSVFDRLNVDERLKFPATDSLNFAAAVGGQSSDLLSFFPLADKSQTCVRIPVELATEAMNVHKTTLFGYFLGPRLNFAIVEKYAKTNWSKFGLTDVMLNNNGIFFFKFNDVGGSNQVVAAGPTMIRGVPFFVENWEPGKGITKPIHNVCPLWVKLHNIPLVAFNKEGISRIASALGVPKQMDACTTSMCDNSWGRPAFAKVLIDTWAVGELKREVQVLIPSLKGGDDVRVIVKVEYLWEPTQCSHCLVFGHKISSCAKAVVALAEKGKSKVVDDDGFTKVQRKEWRPKRTDSTFGTKEAVGGGSKPPPNTASSSGVASGVAKSGTSIRNLNTSPGQTVVGKTVVNAGGESSVQASIGGRHVMPPPGYVCTSRGSPDTPFKQSVVSSLKLYTARRGTFIPSAPTSAGGIETSNAFSSLATVEDSVVDKEKGDKSSVWVRNRVMIMQMLSIASWNIRGLNASDKQQEVKAFVRNNNLAICAVLESHVKGDGLSGVCSSTFGRWDWVSNHLFSDLGTRIIIAWDGSVLEVMPLEYHRQFIHCEVRVKGSSNPFFMSIVYADNRGCERKQLWSGLRKFSAILGPKPWVILGDFNCLLFPHDALGGVSRRNSDMVDFACCLEDIETFDVHFTGIHYTWCQKPKSESGLKRKLDRILANTEFTELFGDACARFAPRGLSDHSPGLVQFREGKRICKPGFKFDNFLIDDPCFLSTVQQAWSVDVEGTFMFRVTSKLKALKGPFRRLRSAYGNLSTTSVRLKDELDVAQLAADFDPDNPVLGQDVSRLREAYQRSCWADLSASRQRAKVKWLTEGDANTKYFHRVIQERRHARFVHSVANSQGVFVFDDDVAMAFIEHFMSIIGTVDEEVMPIMDDSLFVNRLSIGEANHMIRPILDEEIRQAIFSIGNDKSPGSDGFSAKFFKAAWDVIGSDVLLAIHNFFYRGRISKEINHTLLCLLPKSPNASSVSEFRPIACCSVLYKCISKIIVERMKPYLDRLLSRAQSAFIPGRKIGDNILMAHELVVGYHLEKGPPRCAFKIDLRKAYDMVSWDYLFRMLEGFNFHPVLIKWIREMVSTASFSVVVNGEARGFFQGKRGIRQGDPLSPYLFTIVMEGFSLLFKQCISEAATFGYHLGCQDLELTHLCFADDLFVFTRGDVQSVEVLKKTLSLFALRSGLAPNLQKSDVFFGNVDLSVREAILHCLPFRAGTFPIRYLGVPLSPVSLKPADLNPLVSSVRLRIQNWKSKFLSFGGRRQLVISVLQSLQLYWMVVFLIPSGVVHEIEKLLRNFIWAQGDPAGGKCKVAWDLICRPLENGGLGFRRLGLWNRALLTKNLWSILTNRDCLWVSWVRSYALRNSCFWTARKTSRWSWVLVRIMNLRDEVRQFISVRLGNGSRTNAWEDVWLPCGRLSAFVPYRFVHLEGFAIDTTVLDLVDTFQDGWPDHWKLRFPLLSTSPIPTLQMDGTDGYCWDLGGNGHGTCTVQSIYTSLARQMPVIPWWKAVWFKGHIPKHAFCLWTACLKRLPTLDRVATWKEEPPDLSCRLCGIANESHDHLFFECSFSRQVWIQVMDKVALRGFPCSWTPIIDALSDQSTRPNVLEHSLVLAATVYTVWCERNQRIFRDISKPVPHLVQLIMTAVLDRAAWKRRKKKTVINQHVDTT</sequence>
<dbReference type="Proteomes" id="UP001172457">
    <property type="component" value="Unassembled WGS sequence"/>
</dbReference>
<dbReference type="InterPro" id="IPR043502">
    <property type="entry name" value="DNA/RNA_pol_sf"/>
</dbReference>
<dbReference type="InterPro" id="IPR026960">
    <property type="entry name" value="RVT-Znf"/>
</dbReference>
<gene>
    <name evidence="3" type="ORF">OSB04_un000176</name>
</gene>
<feature type="domain" description="Reverse transcriptase" evidence="2">
    <location>
        <begin position="978"/>
        <end position="1257"/>
    </location>
</feature>
<dbReference type="SUPFAM" id="SSF56672">
    <property type="entry name" value="DNA/RNA polymerases"/>
    <property type="match status" value="1"/>
</dbReference>
<reference evidence="3" key="1">
    <citation type="submission" date="2023-03" db="EMBL/GenBank/DDBJ databases">
        <title>Chromosome-scale reference genome and RAD-based genetic map of yellow starthistle (Centaurea solstitialis) reveal putative structural variation and QTLs associated with invader traits.</title>
        <authorList>
            <person name="Reatini B."/>
            <person name="Cang F.A."/>
            <person name="Jiang Q."/>
            <person name="Mckibben M.T.W."/>
            <person name="Barker M.S."/>
            <person name="Rieseberg L.H."/>
            <person name="Dlugosch K.M."/>
        </authorList>
    </citation>
    <scope>NUCLEOTIDE SEQUENCE</scope>
    <source>
        <strain evidence="3">CAN-66</strain>
        <tissue evidence="3">Leaf</tissue>
    </source>
</reference>
<protein>
    <recommendedName>
        <fullName evidence="2">Reverse transcriptase domain-containing protein</fullName>
    </recommendedName>
</protein>
<dbReference type="Gene3D" id="3.60.10.10">
    <property type="entry name" value="Endonuclease/exonuclease/phosphatase"/>
    <property type="match status" value="1"/>
</dbReference>
<dbReference type="InterPro" id="IPR000477">
    <property type="entry name" value="RT_dom"/>
</dbReference>
<dbReference type="CDD" id="cd01650">
    <property type="entry name" value="RT_nLTR_like"/>
    <property type="match status" value="1"/>
</dbReference>
<proteinExistence type="predicted"/>
<organism evidence="3 4">
    <name type="scientific">Centaurea solstitialis</name>
    <name type="common">yellow star-thistle</name>
    <dbReference type="NCBI Taxonomy" id="347529"/>
    <lineage>
        <taxon>Eukaryota</taxon>
        <taxon>Viridiplantae</taxon>
        <taxon>Streptophyta</taxon>
        <taxon>Embryophyta</taxon>
        <taxon>Tracheophyta</taxon>
        <taxon>Spermatophyta</taxon>
        <taxon>Magnoliopsida</taxon>
        <taxon>eudicotyledons</taxon>
        <taxon>Gunneridae</taxon>
        <taxon>Pentapetalae</taxon>
        <taxon>asterids</taxon>
        <taxon>campanulids</taxon>
        <taxon>Asterales</taxon>
        <taxon>Asteraceae</taxon>
        <taxon>Carduoideae</taxon>
        <taxon>Cardueae</taxon>
        <taxon>Centaureinae</taxon>
        <taxon>Centaurea</taxon>
    </lineage>
</organism>
<dbReference type="EMBL" id="JARYMX010000013">
    <property type="protein sequence ID" value="KAJ9536627.1"/>
    <property type="molecule type" value="Genomic_DNA"/>
</dbReference>
<keyword evidence="4" id="KW-1185">Reference proteome</keyword>
<dbReference type="Pfam" id="PF13966">
    <property type="entry name" value="zf-RVT"/>
    <property type="match status" value="1"/>
</dbReference>
<dbReference type="Pfam" id="PF14111">
    <property type="entry name" value="DUF4283"/>
    <property type="match status" value="1"/>
</dbReference>
<dbReference type="Pfam" id="PF00078">
    <property type="entry name" value="RVT_1"/>
    <property type="match status" value="1"/>
</dbReference>
<name>A0AA38VVR5_9ASTR</name>
<dbReference type="PROSITE" id="PS50878">
    <property type="entry name" value="RT_POL"/>
    <property type="match status" value="1"/>
</dbReference>
<dbReference type="PANTHER" id="PTHR33116">
    <property type="entry name" value="REVERSE TRANSCRIPTASE ZINC-BINDING DOMAIN-CONTAINING PROTEIN-RELATED-RELATED"/>
    <property type="match status" value="1"/>
</dbReference>
<dbReference type="SUPFAM" id="SSF56219">
    <property type="entry name" value="DNase I-like"/>
    <property type="match status" value="1"/>
</dbReference>
<evidence type="ECO:0000259" key="2">
    <source>
        <dbReference type="PROSITE" id="PS50878"/>
    </source>
</evidence>
<evidence type="ECO:0000313" key="3">
    <source>
        <dbReference type="EMBL" id="KAJ9536627.1"/>
    </source>
</evidence>
<dbReference type="PANTHER" id="PTHR33116:SF76">
    <property type="entry name" value="DUF4283 DOMAIN-CONTAINING PROTEIN"/>
    <property type="match status" value="1"/>
</dbReference>
<comment type="caution">
    <text evidence="3">The sequence shown here is derived from an EMBL/GenBank/DDBJ whole genome shotgun (WGS) entry which is preliminary data.</text>
</comment>
<accession>A0AA38VVR5</accession>